<dbReference type="Proteomes" id="UP000249134">
    <property type="component" value="Chromosome 1"/>
</dbReference>
<proteinExistence type="predicted"/>
<dbReference type="PANTHER" id="PTHR43346:SF1">
    <property type="entry name" value="QUERCETIN 2,3-DIOXYGENASE-RELATED"/>
    <property type="match status" value="1"/>
</dbReference>
<dbReference type="STRING" id="1348624.GCA_001591545_02610"/>
<dbReference type="CDD" id="cd02223">
    <property type="entry name" value="cupin_Bh2720-like"/>
    <property type="match status" value="1"/>
</dbReference>
<accession>A0A2X4W5V6</accession>
<protein>
    <submittedName>
        <fullName evidence="2">Cupin</fullName>
    </submittedName>
</protein>
<gene>
    <name evidence="2" type="ORF">NCTC4824_00601</name>
</gene>
<keyword evidence="3" id="KW-1185">Reference proteome</keyword>
<evidence type="ECO:0000313" key="3">
    <source>
        <dbReference type="Proteomes" id="UP000249134"/>
    </source>
</evidence>
<dbReference type="Gene3D" id="2.60.120.10">
    <property type="entry name" value="Jelly Rolls"/>
    <property type="match status" value="1"/>
</dbReference>
<dbReference type="RefSeq" id="WP_066142632.1">
    <property type="nucleotide sequence ID" value="NZ_CBCSGM010000002.1"/>
</dbReference>
<dbReference type="Pfam" id="PF07883">
    <property type="entry name" value="Cupin_2"/>
    <property type="match status" value="1"/>
</dbReference>
<dbReference type="InterPro" id="IPR052538">
    <property type="entry name" value="Flavonoid_dioxygenase-like"/>
</dbReference>
<reference evidence="2 3" key="1">
    <citation type="submission" date="2018-06" db="EMBL/GenBank/DDBJ databases">
        <authorList>
            <consortium name="Pathogen Informatics"/>
            <person name="Doyle S."/>
        </authorList>
    </citation>
    <scope>NUCLEOTIDE SEQUENCE [LARGE SCALE GENOMIC DNA]</scope>
    <source>
        <strain evidence="2 3">NCTC4824</strain>
    </source>
</reference>
<name>A0A2X4W5V6_LEDLE</name>
<dbReference type="InterPro" id="IPR013096">
    <property type="entry name" value="Cupin_2"/>
</dbReference>
<dbReference type="InterPro" id="IPR014710">
    <property type="entry name" value="RmlC-like_jellyroll"/>
</dbReference>
<evidence type="ECO:0000313" key="2">
    <source>
        <dbReference type="EMBL" id="SQI52990.1"/>
    </source>
</evidence>
<organism evidence="2 3">
    <name type="scientific">Lederbergia lenta</name>
    <name type="common">Bacillus lentus</name>
    <dbReference type="NCBI Taxonomy" id="1467"/>
    <lineage>
        <taxon>Bacteria</taxon>
        <taxon>Bacillati</taxon>
        <taxon>Bacillota</taxon>
        <taxon>Bacilli</taxon>
        <taxon>Bacillales</taxon>
        <taxon>Bacillaceae</taxon>
        <taxon>Lederbergia</taxon>
    </lineage>
</organism>
<dbReference type="AlphaFoldDB" id="A0A2X4W5V6"/>
<dbReference type="EMBL" id="LS483476">
    <property type="protein sequence ID" value="SQI52990.1"/>
    <property type="molecule type" value="Genomic_DNA"/>
</dbReference>
<sequence>MNNTSYMYHYPNPYYNYIPMRNCENMWGPGYWNMSNTAGYTNQFYPYPNTQRNTGPILNDHGGEPFVVDINQAARKNNAYRTVIWTGNYLQVTLMSIDVGDNIGLEAHPNADQFSYIVEGQGLVQMGESKNHLSFIRHASDNSAFIVPSGTWHNVTNTGNTPLKLYTIYAPPMHPFGAFEKTKADAEAAEG</sequence>
<dbReference type="PANTHER" id="PTHR43346">
    <property type="entry name" value="LIGAND BINDING DOMAIN PROTEIN, PUTATIVE (AFU_ORTHOLOGUE AFUA_6G14370)-RELATED"/>
    <property type="match status" value="1"/>
</dbReference>
<feature type="domain" description="Cupin type-2" evidence="1">
    <location>
        <begin position="94"/>
        <end position="169"/>
    </location>
</feature>
<dbReference type="SUPFAM" id="SSF51182">
    <property type="entry name" value="RmlC-like cupins"/>
    <property type="match status" value="1"/>
</dbReference>
<dbReference type="InterPro" id="IPR011051">
    <property type="entry name" value="RmlC_Cupin_sf"/>
</dbReference>
<evidence type="ECO:0000259" key="1">
    <source>
        <dbReference type="Pfam" id="PF07883"/>
    </source>
</evidence>
<dbReference type="KEGG" id="blen:NCTC4824_00601"/>